<dbReference type="HOGENOM" id="CLU_000604_86_2_0"/>
<comment type="subcellular location">
    <subcellularLocation>
        <location evidence="1">Cell inner membrane</location>
        <topology evidence="1">Peripheral membrane protein</topology>
    </subcellularLocation>
</comment>
<dbReference type="Pfam" id="PF00005">
    <property type="entry name" value="ABC_tran"/>
    <property type="match status" value="2"/>
</dbReference>
<dbReference type="OrthoDB" id="9806285at2"/>
<evidence type="ECO:0000256" key="6">
    <source>
        <dbReference type="ARBA" id="ARBA00022741"/>
    </source>
</evidence>
<gene>
    <name evidence="11" type="ordered locus">AciPR4_2797</name>
</gene>
<comment type="similarity">
    <text evidence="2">Belongs to the ABC transporter superfamily.</text>
</comment>
<evidence type="ECO:0000256" key="3">
    <source>
        <dbReference type="ARBA" id="ARBA00022448"/>
    </source>
</evidence>
<dbReference type="NCBIfam" id="NF007739">
    <property type="entry name" value="PRK10419.1"/>
    <property type="match status" value="2"/>
</dbReference>
<dbReference type="RefSeq" id="WP_013569303.1">
    <property type="nucleotide sequence ID" value="NC_014963.1"/>
</dbReference>
<dbReference type="GO" id="GO:0016887">
    <property type="term" value="F:ATP hydrolysis activity"/>
    <property type="evidence" value="ECO:0007669"/>
    <property type="project" value="InterPro"/>
</dbReference>
<keyword evidence="8" id="KW-1278">Translocase</keyword>
<keyword evidence="9" id="KW-0472">Membrane</keyword>
<dbReference type="PROSITE" id="PS00211">
    <property type="entry name" value="ABC_TRANSPORTER_1"/>
    <property type="match status" value="2"/>
</dbReference>
<reference evidence="11 12" key="1">
    <citation type="journal article" date="2012" name="Stand. Genomic Sci.">
        <title>Complete genome sequence of Terriglobus saanensis type strain SP1PR4(T), an Acidobacteria from tundra soil.</title>
        <authorList>
            <person name="Rawat S.R."/>
            <person name="Mannisto M.K."/>
            <person name="Starovoytov V."/>
            <person name="Goodwin L."/>
            <person name="Nolan M."/>
            <person name="Hauser L."/>
            <person name="Land M."/>
            <person name="Davenport K.W."/>
            <person name="Woyke T."/>
            <person name="Haggblom M.M."/>
        </authorList>
    </citation>
    <scope>NUCLEOTIDE SEQUENCE</scope>
    <source>
        <strain evidence="12">ATCC BAA-1853 / DSM 23119 / SP1PR4</strain>
    </source>
</reference>
<dbReference type="PANTHER" id="PTHR43297:SF14">
    <property type="entry name" value="ATPASE AAA-TYPE CORE DOMAIN-CONTAINING PROTEIN"/>
    <property type="match status" value="1"/>
</dbReference>
<keyword evidence="12" id="KW-1185">Reference proteome</keyword>
<evidence type="ECO:0000256" key="8">
    <source>
        <dbReference type="ARBA" id="ARBA00022967"/>
    </source>
</evidence>
<dbReference type="AlphaFoldDB" id="E8V3F7"/>
<keyword evidence="7" id="KW-0067">ATP-binding</keyword>
<dbReference type="GO" id="GO:0015833">
    <property type="term" value="P:peptide transport"/>
    <property type="evidence" value="ECO:0007669"/>
    <property type="project" value="InterPro"/>
</dbReference>
<dbReference type="STRING" id="401053.AciPR4_2797"/>
<evidence type="ECO:0000256" key="4">
    <source>
        <dbReference type="ARBA" id="ARBA00022475"/>
    </source>
</evidence>
<evidence type="ECO:0000256" key="1">
    <source>
        <dbReference type="ARBA" id="ARBA00004417"/>
    </source>
</evidence>
<protein>
    <submittedName>
        <fullName evidence="11">ABC transporter related protein</fullName>
    </submittedName>
</protein>
<dbReference type="InterPro" id="IPR003593">
    <property type="entry name" value="AAA+_ATPase"/>
</dbReference>
<dbReference type="GO" id="GO:0005886">
    <property type="term" value="C:plasma membrane"/>
    <property type="evidence" value="ECO:0007669"/>
    <property type="project" value="UniProtKB-SubCell"/>
</dbReference>
<evidence type="ECO:0000256" key="2">
    <source>
        <dbReference type="ARBA" id="ARBA00005417"/>
    </source>
</evidence>
<dbReference type="GO" id="GO:0005524">
    <property type="term" value="F:ATP binding"/>
    <property type="evidence" value="ECO:0007669"/>
    <property type="project" value="UniProtKB-KW"/>
</dbReference>
<dbReference type="InterPro" id="IPR027417">
    <property type="entry name" value="P-loop_NTPase"/>
</dbReference>
<dbReference type="InterPro" id="IPR003439">
    <property type="entry name" value="ABC_transporter-like_ATP-bd"/>
</dbReference>
<feature type="domain" description="ABC transporter" evidence="10">
    <location>
        <begin position="284"/>
        <end position="531"/>
    </location>
</feature>
<evidence type="ECO:0000256" key="9">
    <source>
        <dbReference type="ARBA" id="ARBA00023136"/>
    </source>
</evidence>
<dbReference type="NCBIfam" id="NF008453">
    <property type="entry name" value="PRK11308.1"/>
    <property type="match status" value="2"/>
</dbReference>
<accession>E8V3F7</accession>
<evidence type="ECO:0000259" key="10">
    <source>
        <dbReference type="PROSITE" id="PS50893"/>
    </source>
</evidence>
<dbReference type="InterPro" id="IPR013563">
    <property type="entry name" value="Oligopep_ABC_C"/>
</dbReference>
<feature type="domain" description="ABC transporter" evidence="10">
    <location>
        <begin position="12"/>
        <end position="263"/>
    </location>
</feature>
<dbReference type="PANTHER" id="PTHR43297">
    <property type="entry name" value="OLIGOPEPTIDE TRANSPORT ATP-BINDING PROTEIN APPD"/>
    <property type="match status" value="1"/>
</dbReference>
<dbReference type="PROSITE" id="PS50893">
    <property type="entry name" value="ABC_TRANSPORTER_2"/>
    <property type="match status" value="2"/>
</dbReference>
<keyword evidence="4" id="KW-1003">Cell membrane</keyword>
<name>E8V3F7_TERSS</name>
<dbReference type="InterPro" id="IPR050388">
    <property type="entry name" value="ABC_Ni/Peptide_Import"/>
</dbReference>
<keyword evidence="6" id="KW-0547">Nucleotide-binding</keyword>
<proteinExistence type="inferred from homology"/>
<dbReference type="KEGG" id="tsa:AciPR4_2797"/>
<keyword evidence="5" id="KW-0997">Cell inner membrane</keyword>
<dbReference type="SUPFAM" id="SSF52540">
    <property type="entry name" value="P-loop containing nucleoside triphosphate hydrolases"/>
    <property type="match status" value="2"/>
</dbReference>
<dbReference type="Gene3D" id="3.40.50.300">
    <property type="entry name" value="P-loop containing nucleotide triphosphate hydrolases"/>
    <property type="match status" value="2"/>
</dbReference>
<dbReference type="Pfam" id="PF08352">
    <property type="entry name" value="oligo_HPY"/>
    <property type="match status" value="2"/>
</dbReference>
<evidence type="ECO:0000313" key="12">
    <source>
        <dbReference type="Proteomes" id="UP000006844"/>
    </source>
</evidence>
<evidence type="ECO:0000256" key="7">
    <source>
        <dbReference type="ARBA" id="ARBA00022840"/>
    </source>
</evidence>
<dbReference type="InterPro" id="IPR017871">
    <property type="entry name" value="ABC_transporter-like_CS"/>
</dbReference>
<dbReference type="EMBL" id="CP002467">
    <property type="protein sequence ID" value="ADV83570.1"/>
    <property type="molecule type" value="Genomic_DNA"/>
</dbReference>
<evidence type="ECO:0000256" key="5">
    <source>
        <dbReference type="ARBA" id="ARBA00022519"/>
    </source>
</evidence>
<dbReference type="CDD" id="cd03257">
    <property type="entry name" value="ABC_NikE_OppD_transporters"/>
    <property type="match status" value="2"/>
</dbReference>
<keyword evidence="3" id="KW-0813">Transport</keyword>
<dbReference type="SMART" id="SM00382">
    <property type="entry name" value="AAA"/>
    <property type="match status" value="2"/>
</dbReference>
<sequence length="548" mass="59976">MNETTTGPPHLLEVENLCIETAPRHGNPRSLLEDLSFHMVPNEFLAIVGESGSGKTMAARAILGLLPPGVRLAAGAIRLGGRDLTQLTLPQLRAVRGSQIGMVFQEPMVSLNPALTVGHQLAEGLKLHRGLGAEETRELCVKMLSRVRITDPERCLKSFPHEFSGGMRQRIMLASVLLLKPKLLIADEPTTALDTLSQREILELMVELARDNGVATLLITHDLGLVSRYSERVIVLEKGKLIESGDTSQVLTQPAHSYTRRLVCSRPQRSQNKQAPAPDREVLLQIDQACISYPGRPGLFGPSAVKPIVHNIDLTLREGEIMALVGASGSGKTTLGRAVMGLKGLDSGAIRFDGKDIAKLSRKEMRTFRAQAQLIFQDPFSSLDPRMRIDDIIAEPLRHAPGTTAEHFRRVQEVLSEVGLTDFGNRYPHEMSGGQRQRVAIARAIVSRPRLVVADEPVSALDMTIQAQVLALLQRLQADYGFACLFITHDLSVVEQVANRVIVMSNGRIVESGLADEVLRNPQHGYTRALLAATPSLPQLTYTEISLP</sequence>
<organism evidence="11 12">
    <name type="scientific">Terriglobus saanensis (strain ATCC BAA-1853 / DSM 23119 / SP1PR4)</name>
    <dbReference type="NCBI Taxonomy" id="401053"/>
    <lineage>
        <taxon>Bacteria</taxon>
        <taxon>Pseudomonadati</taxon>
        <taxon>Acidobacteriota</taxon>
        <taxon>Terriglobia</taxon>
        <taxon>Terriglobales</taxon>
        <taxon>Acidobacteriaceae</taxon>
        <taxon>Terriglobus</taxon>
    </lineage>
</organism>
<evidence type="ECO:0000313" key="11">
    <source>
        <dbReference type="EMBL" id="ADV83570.1"/>
    </source>
</evidence>
<dbReference type="Proteomes" id="UP000006844">
    <property type="component" value="Chromosome"/>
</dbReference>
<dbReference type="eggNOG" id="COG4172">
    <property type="taxonomic scope" value="Bacteria"/>
</dbReference>